<evidence type="ECO:0000313" key="13">
    <source>
        <dbReference type="EMBL" id="KAK2586432.1"/>
    </source>
</evidence>
<dbReference type="PROSITE" id="PS00135">
    <property type="entry name" value="TRYPSIN_SER"/>
    <property type="match status" value="1"/>
</dbReference>
<dbReference type="InterPro" id="IPR022700">
    <property type="entry name" value="CLIP"/>
</dbReference>
<evidence type="ECO:0000256" key="7">
    <source>
        <dbReference type="ARBA" id="ARBA00023180"/>
    </source>
</evidence>
<dbReference type="Pfam" id="PF12032">
    <property type="entry name" value="CLIP"/>
    <property type="match status" value="1"/>
</dbReference>
<keyword evidence="7" id="KW-0325">Glycoprotein</keyword>
<dbReference type="FunFam" id="3.30.1640.30:FF:000001">
    <property type="entry name" value="Serine protease 7"/>
    <property type="match status" value="1"/>
</dbReference>
<evidence type="ECO:0000259" key="11">
    <source>
        <dbReference type="PROSITE" id="PS50240"/>
    </source>
</evidence>
<keyword evidence="10" id="KW-0964">Secreted</keyword>
<evidence type="ECO:0000256" key="4">
    <source>
        <dbReference type="ARBA" id="ARBA00022825"/>
    </source>
</evidence>
<dbReference type="EMBL" id="JAIFRP010000013">
    <property type="protein sequence ID" value="KAK2586432.1"/>
    <property type="molecule type" value="Genomic_DNA"/>
</dbReference>
<keyword evidence="5" id="KW-0865">Zymogen</keyword>
<dbReference type="InterPro" id="IPR001254">
    <property type="entry name" value="Trypsin_dom"/>
</dbReference>
<evidence type="ECO:0000256" key="9">
    <source>
        <dbReference type="RuleBase" id="RU363034"/>
    </source>
</evidence>
<evidence type="ECO:0000256" key="8">
    <source>
        <dbReference type="ARBA" id="ARBA00024195"/>
    </source>
</evidence>
<keyword evidence="4 9" id="KW-0720">Serine protease</keyword>
<dbReference type="InterPro" id="IPR043504">
    <property type="entry name" value="Peptidase_S1_PA_chymotrypsin"/>
</dbReference>
<gene>
    <name evidence="13" type="ORF">KPH14_010712</name>
</gene>
<feature type="domain" description="Clip" evidence="12">
    <location>
        <begin position="27"/>
        <end position="78"/>
    </location>
</feature>
<name>A0AAD9RUY6_9HYME</name>
<keyword evidence="6" id="KW-1015">Disulfide bond</keyword>
<dbReference type="PANTHER" id="PTHR24252">
    <property type="entry name" value="ACROSIN-RELATED"/>
    <property type="match status" value="1"/>
</dbReference>
<dbReference type="InterPro" id="IPR018114">
    <property type="entry name" value="TRYPSIN_HIS"/>
</dbReference>
<dbReference type="Pfam" id="PF00089">
    <property type="entry name" value="Trypsin"/>
    <property type="match status" value="1"/>
</dbReference>
<protein>
    <recommendedName>
        <fullName evidence="10">CLIP domain-containing serine protease</fullName>
        <ecNumber evidence="9">3.4.21.-</ecNumber>
    </recommendedName>
</protein>
<dbReference type="GO" id="GO:0005576">
    <property type="term" value="C:extracellular region"/>
    <property type="evidence" value="ECO:0007669"/>
    <property type="project" value="UniProtKB-SubCell"/>
</dbReference>
<dbReference type="Gene3D" id="2.40.10.10">
    <property type="entry name" value="Trypsin-like serine proteases"/>
    <property type="match status" value="1"/>
</dbReference>
<dbReference type="EC" id="3.4.21.-" evidence="9"/>
<dbReference type="PROSITE" id="PS00134">
    <property type="entry name" value="TRYPSIN_HIS"/>
    <property type="match status" value="1"/>
</dbReference>
<feature type="signal peptide" evidence="10">
    <location>
        <begin position="1"/>
        <end position="22"/>
    </location>
</feature>
<dbReference type="SMART" id="SM00020">
    <property type="entry name" value="Tryp_SPc"/>
    <property type="match status" value="1"/>
</dbReference>
<dbReference type="Gene3D" id="3.30.1640.30">
    <property type="match status" value="1"/>
</dbReference>
<dbReference type="InterPro" id="IPR009003">
    <property type="entry name" value="Peptidase_S1_PA"/>
</dbReference>
<dbReference type="PANTHER" id="PTHR24252:SF7">
    <property type="entry name" value="HYALIN"/>
    <property type="match status" value="1"/>
</dbReference>
<comment type="domain">
    <text evidence="10">The clip domain consists of 35-55 residues which are 'knitted' together usually by 3 conserved disulfide bonds forming a clip-like compact structure.</text>
</comment>
<evidence type="ECO:0000256" key="5">
    <source>
        <dbReference type="ARBA" id="ARBA00023145"/>
    </source>
</evidence>
<dbReference type="InterPro" id="IPR033116">
    <property type="entry name" value="TRYPSIN_SER"/>
</dbReference>
<evidence type="ECO:0000313" key="14">
    <source>
        <dbReference type="Proteomes" id="UP001258017"/>
    </source>
</evidence>
<dbReference type="FunFam" id="2.40.10.10:FF:000002">
    <property type="entry name" value="Transmembrane protease serine"/>
    <property type="match status" value="1"/>
</dbReference>
<keyword evidence="3 9" id="KW-0378">Hydrolase</keyword>
<dbReference type="InterPro" id="IPR038565">
    <property type="entry name" value="CLIP_sf"/>
</dbReference>
<proteinExistence type="inferred from homology"/>
<dbReference type="AlphaFoldDB" id="A0AAD9RUY6"/>
<keyword evidence="14" id="KW-1185">Reference proteome</keyword>
<dbReference type="Proteomes" id="UP001258017">
    <property type="component" value="Unassembled WGS sequence"/>
</dbReference>
<evidence type="ECO:0000256" key="2">
    <source>
        <dbReference type="ARBA" id="ARBA00022729"/>
    </source>
</evidence>
<dbReference type="PROSITE" id="PS51888">
    <property type="entry name" value="CLIP"/>
    <property type="match status" value="1"/>
</dbReference>
<dbReference type="SUPFAM" id="SSF50494">
    <property type="entry name" value="Trypsin-like serine proteases"/>
    <property type="match status" value="1"/>
</dbReference>
<feature type="domain" description="Peptidase S1" evidence="11">
    <location>
        <begin position="115"/>
        <end position="346"/>
    </location>
</feature>
<organism evidence="13 14">
    <name type="scientific">Odynerus spinipes</name>
    <dbReference type="NCBI Taxonomy" id="1348599"/>
    <lineage>
        <taxon>Eukaryota</taxon>
        <taxon>Metazoa</taxon>
        <taxon>Ecdysozoa</taxon>
        <taxon>Arthropoda</taxon>
        <taxon>Hexapoda</taxon>
        <taxon>Insecta</taxon>
        <taxon>Pterygota</taxon>
        <taxon>Neoptera</taxon>
        <taxon>Endopterygota</taxon>
        <taxon>Hymenoptera</taxon>
        <taxon>Apocrita</taxon>
        <taxon>Aculeata</taxon>
        <taxon>Vespoidea</taxon>
        <taxon>Vespidae</taxon>
        <taxon>Eumeninae</taxon>
        <taxon>Odynerus</taxon>
    </lineage>
</organism>
<evidence type="ECO:0000256" key="10">
    <source>
        <dbReference type="RuleBase" id="RU366078"/>
    </source>
</evidence>
<dbReference type="PROSITE" id="PS50240">
    <property type="entry name" value="TRYPSIN_DOM"/>
    <property type="match status" value="1"/>
</dbReference>
<keyword evidence="1 9" id="KW-0645">Protease</keyword>
<dbReference type="CDD" id="cd00190">
    <property type="entry name" value="Tryp_SPc"/>
    <property type="match status" value="1"/>
</dbReference>
<evidence type="ECO:0000259" key="12">
    <source>
        <dbReference type="PROSITE" id="PS51888"/>
    </source>
</evidence>
<evidence type="ECO:0000256" key="3">
    <source>
        <dbReference type="ARBA" id="ARBA00022801"/>
    </source>
</evidence>
<dbReference type="InterPro" id="IPR001314">
    <property type="entry name" value="Peptidase_S1A"/>
</dbReference>
<reference evidence="13" key="2">
    <citation type="journal article" date="2023" name="Commun. Biol.">
        <title>Intrasexual cuticular hydrocarbon dimorphism in a wasp sheds light on hydrocarbon biosynthesis genes in Hymenoptera.</title>
        <authorList>
            <person name="Moris V.C."/>
            <person name="Podsiadlowski L."/>
            <person name="Martin S."/>
            <person name="Oeyen J.P."/>
            <person name="Donath A."/>
            <person name="Petersen M."/>
            <person name="Wilbrandt J."/>
            <person name="Misof B."/>
            <person name="Liedtke D."/>
            <person name="Thamm M."/>
            <person name="Scheiner R."/>
            <person name="Schmitt T."/>
            <person name="Niehuis O."/>
        </authorList>
    </citation>
    <scope>NUCLEOTIDE SEQUENCE</scope>
    <source>
        <strain evidence="13">GBR_01_08_01A</strain>
    </source>
</reference>
<dbReference type="GO" id="GO:0006508">
    <property type="term" value="P:proteolysis"/>
    <property type="evidence" value="ECO:0007669"/>
    <property type="project" value="UniProtKB-KW"/>
</dbReference>
<keyword evidence="2 10" id="KW-0732">Signal</keyword>
<dbReference type="GO" id="GO:0004252">
    <property type="term" value="F:serine-type endopeptidase activity"/>
    <property type="evidence" value="ECO:0007669"/>
    <property type="project" value="UniProtKB-UniRule"/>
</dbReference>
<comment type="similarity">
    <text evidence="8 10">Belongs to the peptidase S1 family. CLIP subfamily.</text>
</comment>
<dbReference type="PRINTS" id="PR00722">
    <property type="entry name" value="CHYMOTRYPSIN"/>
</dbReference>
<reference evidence="13" key="1">
    <citation type="submission" date="2021-08" db="EMBL/GenBank/DDBJ databases">
        <authorList>
            <person name="Misof B."/>
            <person name="Oliver O."/>
            <person name="Podsiadlowski L."/>
            <person name="Donath A."/>
            <person name="Peters R."/>
            <person name="Mayer C."/>
            <person name="Rust J."/>
            <person name="Gunkel S."/>
            <person name="Lesny P."/>
            <person name="Martin S."/>
            <person name="Oeyen J.P."/>
            <person name="Petersen M."/>
            <person name="Panagiotis P."/>
            <person name="Wilbrandt J."/>
            <person name="Tanja T."/>
        </authorList>
    </citation>
    <scope>NUCLEOTIDE SEQUENCE</scope>
    <source>
        <strain evidence="13">GBR_01_08_01A</strain>
        <tissue evidence="13">Thorax + abdomen</tissue>
    </source>
</reference>
<accession>A0AAD9RUY6</accession>
<evidence type="ECO:0000256" key="6">
    <source>
        <dbReference type="ARBA" id="ARBA00023157"/>
    </source>
</evidence>
<dbReference type="SMART" id="SM00680">
    <property type="entry name" value="CLIP"/>
    <property type="match status" value="1"/>
</dbReference>
<sequence>MWAITVFSFVGLLTILPHYASAQGALSCVNPLGRNGRCINIRQCQPLLQILQQQRRESIEFLRASVCGYEGTDPRVCCPNDSTDGDRDTKSVGNTSYGPLLPPECGTSYGEHGRIVGGMPATLGSWPWVTALGYRNKKNPDVPRFLCGGSLVSIRHVVTAGHCIYHRTDLFMARVGDLDLNSTGDGAEPIDILIEKKILHPEYNPTTYTNDIGIIRLAEDVSFSRNLHPICLPVSQSIHDLDLDGTFPFIAGWGSVYFNGPSSSKLLELQIPIVEQGRCKEAFKSFSNAVIDDRILCAGFARGGKDACQGDSGGPLMIPHNKSYYLVGVVSYGSGHRCQDRSECRW</sequence>
<comment type="subcellular location">
    <subcellularLocation>
        <location evidence="10">Secreted</location>
    </subcellularLocation>
</comment>
<evidence type="ECO:0000256" key="1">
    <source>
        <dbReference type="ARBA" id="ARBA00022670"/>
    </source>
</evidence>
<feature type="chain" id="PRO_5041781796" description="CLIP domain-containing serine protease" evidence="10">
    <location>
        <begin position="23"/>
        <end position="346"/>
    </location>
</feature>
<comment type="caution">
    <text evidence="13">The sequence shown here is derived from an EMBL/GenBank/DDBJ whole genome shotgun (WGS) entry which is preliminary data.</text>
</comment>
<dbReference type="FunFam" id="2.40.10.10:FF:000028">
    <property type="entry name" value="Serine protease easter"/>
    <property type="match status" value="1"/>
</dbReference>